<dbReference type="AlphaFoldDB" id="A0ABD1IJD4"/>
<protein>
    <recommendedName>
        <fullName evidence="4">No apical meristem-associated C-terminal domain-containing protein</fullName>
    </recommendedName>
</protein>
<keyword evidence="3" id="KW-1185">Reference proteome</keyword>
<feature type="region of interest" description="Disordered" evidence="1">
    <location>
        <begin position="124"/>
        <end position="149"/>
    </location>
</feature>
<dbReference type="Proteomes" id="UP001567538">
    <property type="component" value="Unassembled WGS sequence"/>
</dbReference>
<proteinExistence type="predicted"/>
<evidence type="ECO:0008006" key="4">
    <source>
        <dbReference type="Google" id="ProtNLM"/>
    </source>
</evidence>
<evidence type="ECO:0000256" key="1">
    <source>
        <dbReference type="SAM" id="MobiDB-lite"/>
    </source>
</evidence>
<evidence type="ECO:0000313" key="2">
    <source>
        <dbReference type="EMBL" id="KAL1568813.1"/>
    </source>
</evidence>
<name>A0ABD1IJD4_SALDI</name>
<sequence length="149" mass="17395">MDFAYNDSESLTNLSTREHSVDLADDYGDFGNEQGRLQDAYKEYKRQVEKSFTCQYCWEILILDPKWQATLPNKKQKSTTDAELVFEDDINHDRPMERKAAKELLKNKGKSVVGSVSSILTPEFSNKKKKSTEKKLNDKRQRYYNINNN</sequence>
<comment type="caution">
    <text evidence="2">The sequence shown here is derived from an EMBL/GenBank/DDBJ whole genome shotgun (WGS) entry which is preliminary data.</text>
</comment>
<dbReference type="EMBL" id="JBEAFC010000001">
    <property type="protein sequence ID" value="KAL1568813.1"/>
    <property type="molecule type" value="Genomic_DNA"/>
</dbReference>
<reference evidence="2 3" key="1">
    <citation type="submission" date="2024-06" db="EMBL/GenBank/DDBJ databases">
        <title>A chromosome level genome sequence of Diviner's sage (Salvia divinorum).</title>
        <authorList>
            <person name="Ford S.A."/>
            <person name="Ro D.-K."/>
            <person name="Ness R.W."/>
            <person name="Phillips M.A."/>
        </authorList>
    </citation>
    <scope>NUCLEOTIDE SEQUENCE [LARGE SCALE GENOMIC DNA]</scope>
    <source>
        <strain evidence="2">SAF-2024a</strain>
        <tissue evidence="2">Leaf</tissue>
    </source>
</reference>
<accession>A0ABD1IJD4</accession>
<gene>
    <name evidence="2" type="ORF">AAHA92_00374</name>
</gene>
<organism evidence="2 3">
    <name type="scientific">Salvia divinorum</name>
    <name type="common">Maria pastora</name>
    <name type="synonym">Diviner's sage</name>
    <dbReference type="NCBI Taxonomy" id="28513"/>
    <lineage>
        <taxon>Eukaryota</taxon>
        <taxon>Viridiplantae</taxon>
        <taxon>Streptophyta</taxon>
        <taxon>Embryophyta</taxon>
        <taxon>Tracheophyta</taxon>
        <taxon>Spermatophyta</taxon>
        <taxon>Magnoliopsida</taxon>
        <taxon>eudicotyledons</taxon>
        <taxon>Gunneridae</taxon>
        <taxon>Pentapetalae</taxon>
        <taxon>asterids</taxon>
        <taxon>lamiids</taxon>
        <taxon>Lamiales</taxon>
        <taxon>Lamiaceae</taxon>
        <taxon>Nepetoideae</taxon>
        <taxon>Mentheae</taxon>
        <taxon>Salviinae</taxon>
        <taxon>Salvia</taxon>
        <taxon>Salvia subgen. Calosphace</taxon>
    </lineage>
</organism>
<evidence type="ECO:0000313" key="3">
    <source>
        <dbReference type="Proteomes" id="UP001567538"/>
    </source>
</evidence>